<dbReference type="EC" id="3.1.3.62" evidence="4"/>
<evidence type="ECO:0000256" key="2">
    <source>
        <dbReference type="ARBA" id="ARBA00008422"/>
    </source>
</evidence>
<evidence type="ECO:0000256" key="6">
    <source>
        <dbReference type="ARBA" id="ARBA00022729"/>
    </source>
</evidence>
<comment type="similarity">
    <text evidence="2">Belongs to the histidine acid phosphatase family. MINPP1 subfamily.</text>
</comment>
<evidence type="ECO:0000313" key="16">
    <source>
        <dbReference type="Proteomes" id="UP000193719"/>
    </source>
</evidence>
<organism evidence="15 16">
    <name type="scientific">Piromyces finnis</name>
    <dbReference type="NCBI Taxonomy" id="1754191"/>
    <lineage>
        <taxon>Eukaryota</taxon>
        <taxon>Fungi</taxon>
        <taxon>Fungi incertae sedis</taxon>
        <taxon>Chytridiomycota</taxon>
        <taxon>Chytridiomycota incertae sedis</taxon>
        <taxon>Neocallimastigomycetes</taxon>
        <taxon>Neocallimastigales</taxon>
        <taxon>Neocallimastigaceae</taxon>
        <taxon>Piromyces</taxon>
    </lineage>
</organism>
<dbReference type="OrthoDB" id="6509975at2759"/>
<gene>
    <name evidence="15" type="ORF">BCR36DRAFT_587874</name>
</gene>
<dbReference type="Pfam" id="PF00328">
    <property type="entry name" value="His_Phos_2"/>
    <property type="match status" value="2"/>
</dbReference>
<dbReference type="PANTHER" id="PTHR20963">
    <property type="entry name" value="MULTIPLE INOSITOL POLYPHOSPHATE PHOSPHATASE-RELATED"/>
    <property type="match status" value="1"/>
</dbReference>
<evidence type="ECO:0000256" key="12">
    <source>
        <dbReference type="ARBA" id="ARBA00043691"/>
    </source>
</evidence>
<dbReference type="InterPro" id="IPR000560">
    <property type="entry name" value="His_Pase_clade-2"/>
</dbReference>
<evidence type="ECO:0000256" key="8">
    <source>
        <dbReference type="ARBA" id="ARBA00023136"/>
    </source>
</evidence>
<dbReference type="Gene3D" id="3.40.50.1240">
    <property type="entry name" value="Phosphoglycerate mutase-like"/>
    <property type="match status" value="1"/>
</dbReference>
<evidence type="ECO:0000256" key="3">
    <source>
        <dbReference type="ARBA" id="ARBA00012976"/>
    </source>
</evidence>
<evidence type="ECO:0000256" key="13">
    <source>
        <dbReference type="ARBA" id="ARBA00043832"/>
    </source>
</evidence>
<dbReference type="GO" id="GO:0052745">
    <property type="term" value="F:inositol phosphate phosphatase activity"/>
    <property type="evidence" value="ECO:0007669"/>
    <property type="project" value="TreeGrafter"/>
</dbReference>
<dbReference type="EMBL" id="MCFH01000081">
    <property type="protein sequence ID" value="ORX41663.1"/>
    <property type="molecule type" value="Genomic_DNA"/>
</dbReference>
<protein>
    <recommendedName>
        <fullName evidence="5">Multiple inositol polyphosphate phosphatase 1</fullName>
        <ecNumber evidence="4">3.1.3.62</ecNumber>
        <ecNumber evidence="3">3.1.3.80</ecNumber>
    </recommendedName>
    <alternativeName>
        <fullName evidence="9">2,3-bisphosphoglycerate 3-phosphatase</fullName>
    </alternativeName>
</protein>
<feature type="non-terminal residue" evidence="15">
    <location>
        <position position="475"/>
    </location>
</feature>
<reference evidence="15 16" key="1">
    <citation type="submission" date="2016-08" db="EMBL/GenBank/DDBJ databases">
        <title>Genomes of anaerobic fungi encode conserved fungal cellulosomes for biomass hydrolysis.</title>
        <authorList>
            <consortium name="DOE Joint Genome Institute"/>
            <person name="Haitjema C.H."/>
            <person name="Gilmore S.P."/>
            <person name="Henske J.K."/>
            <person name="Solomon K.V."/>
            <person name="De Groot R."/>
            <person name="Kuo A."/>
            <person name="Mondo S.J."/>
            <person name="Salamov A.A."/>
            <person name="Labutti K."/>
            <person name="Zhao Z."/>
            <person name="Chiniquy J."/>
            <person name="Barry K."/>
            <person name="Brewer H.M."/>
            <person name="Purvine S.O."/>
            <person name="Wright A.T."/>
            <person name="Boxma B."/>
            <person name="Van Alen T."/>
            <person name="Hackstein J.H."/>
            <person name="Baker S.E."/>
            <person name="Grigoriev I.V."/>
            <person name="O'Malley M.A."/>
        </authorList>
    </citation>
    <scope>NUCLEOTIDE SEQUENCE [LARGE SCALE GENOMIC DNA]</scope>
    <source>
        <strain evidence="16">finn</strain>
    </source>
</reference>
<dbReference type="InterPro" id="IPR029033">
    <property type="entry name" value="His_PPase_superfam"/>
</dbReference>
<evidence type="ECO:0000256" key="1">
    <source>
        <dbReference type="ARBA" id="ARBA00004370"/>
    </source>
</evidence>
<dbReference type="CDD" id="cd07061">
    <property type="entry name" value="HP_HAP_like"/>
    <property type="match status" value="1"/>
</dbReference>
<evidence type="ECO:0000256" key="7">
    <source>
        <dbReference type="ARBA" id="ARBA00022801"/>
    </source>
</evidence>
<evidence type="ECO:0000256" key="14">
    <source>
        <dbReference type="SAM" id="Phobius"/>
    </source>
</evidence>
<keyword evidence="16" id="KW-1185">Reference proteome</keyword>
<dbReference type="AlphaFoldDB" id="A0A1Y1UVM2"/>
<evidence type="ECO:0000256" key="5">
    <source>
        <dbReference type="ARBA" id="ARBA00018097"/>
    </source>
</evidence>
<keyword evidence="6" id="KW-0732">Signal</keyword>
<dbReference type="InterPro" id="IPR033379">
    <property type="entry name" value="Acid_Pase_AS"/>
</dbReference>
<keyword evidence="14" id="KW-0812">Transmembrane</keyword>
<evidence type="ECO:0000256" key="11">
    <source>
        <dbReference type="ARBA" id="ARBA00043671"/>
    </source>
</evidence>
<evidence type="ECO:0000256" key="9">
    <source>
        <dbReference type="ARBA" id="ARBA00031642"/>
    </source>
</evidence>
<keyword evidence="14" id="KW-1133">Transmembrane helix</keyword>
<keyword evidence="8 14" id="KW-0472">Membrane</keyword>
<evidence type="ECO:0000256" key="4">
    <source>
        <dbReference type="ARBA" id="ARBA00013040"/>
    </source>
</evidence>
<dbReference type="STRING" id="1754191.A0A1Y1UVM2"/>
<dbReference type="SUPFAM" id="SSF53254">
    <property type="entry name" value="Phosphoglycerate mutase-like"/>
    <property type="match status" value="1"/>
</dbReference>
<accession>A0A1Y1UVM2</accession>
<dbReference type="PROSITE" id="PS00616">
    <property type="entry name" value="HIS_ACID_PHOSPHAT_1"/>
    <property type="match status" value="1"/>
</dbReference>
<name>A0A1Y1UVM2_9FUNG</name>
<comment type="subcellular location">
    <subcellularLocation>
        <location evidence="1">Membrane</location>
    </subcellularLocation>
</comment>
<reference evidence="15 16" key="2">
    <citation type="submission" date="2016-08" db="EMBL/GenBank/DDBJ databases">
        <title>Pervasive Adenine N6-methylation of Active Genes in Fungi.</title>
        <authorList>
            <consortium name="DOE Joint Genome Institute"/>
            <person name="Mondo S.J."/>
            <person name="Dannebaum R.O."/>
            <person name="Kuo R.C."/>
            <person name="Labutti K."/>
            <person name="Haridas S."/>
            <person name="Kuo A."/>
            <person name="Salamov A."/>
            <person name="Ahrendt S.R."/>
            <person name="Lipzen A."/>
            <person name="Sullivan W."/>
            <person name="Andreopoulos W.B."/>
            <person name="Clum A."/>
            <person name="Lindquist E."/>
            <person name="Daum C."/>
            <person name="Ramamoorthy G.K."/>
            <person name="Gryganskyi A."/>
            <person name="Culley D."/>
            <person name="Magnuson J.K."/>
            <person name="James T.Y."/>
            <person name="O'Malley M.A."/>
            <person name="Stajich J.E."/>
            <person name="Spatafora J.W."/>
            <person name="Visel A."/>
            <person name="Grigoriev I.V."/>
        </authorList>
    </citation>
    <scope>NUCLEOTIDE SEQUENCE [LARGE SCALE GENOMIC DNA]</scope>
    <source>
        <strain evidence="16">finn</strain>
    </source>
</reference>
<dbReference type="GO" id="GO:0034417">
    <property type="term" value="F:bisphosphoglycerate 3-phosphatase activity"/>
    <property type="evidence" value="ECO:0007669"/>
    <property type="project" value="UniProtKB-EC"/>
</dbReference>
<sequence>MLRRTKRQLLIIFIIVSTLTTIHIIYNNVSVKNFEILYNDDSIDKYFGTKSRYPIKSEISGENLNIDSKFQLRQVQLVCRHGTRYPTGTKNYNEKIEYLQEYLFSNIGSLPKHFPFLLFFENPYNVTEYGLLNIQGIKDMQNLAIRAIHRYRNITNTIDDLSKIHIYSTNVTRVVDSAAAFISAFKTHLDEIKEVEVKNNNATVNDKKENQNIEATEQAEMETLLLDRRNFIPNKNKITEQDNGELLTIHKRNMEFSESKIKIQLESDLKNYKNDYNFFQKGDLLKYINIYKNRSEDIILSPHIACPLFNEEVNGEDRNEIKDNIKILENKYIQDVTNNVENFLNLKNIPNIVSESIMSICIFEVALNNTRNKFCNLIDKTSFEDYGFYEDYKNYHIKGYYNGVNKWLATPLLKEIVNDIDRELLKQKIPLIKENKFNTNIVLRFAHAETIFPLVTLLGLYKDKKHLTLKDSPPN</sequence>
<dbReference type="GO" id="GO:0016020">
    <property type="term" value="C:membrane"/>
    <property type="evidence" value="ECO:0007669"/>
    <property type="project" value="UniProtKB-SubCell"/>
</dbReference>
<dbReference type="EC" id="3.1.3.80" evidence="3"/>
<keyword evidence="7" id="KW-0378">Hydrolase</keyword>
<comment type="catalytic activity">
    <reaction evidence="11">
        <text>1D-myo-inositol 1,2,4,5,6-pentakisphosphate + H2O = 1D-myo-inositol 1,2,5,6-tetrakisphosphate + phosphate</text>
        <dbReference type="Rhea" id="RHEA:77115"/>
        <dbReference type="ChEBI" id="CHEBI:15377"/>
        <dbReference type="ChEBI" id="CHEBI:43474"/>
        <dbReference type="ChEBI" id="CHEBI:57798"/>
        <dbReference type="ChEBI" id="CHEBI:195535"/>
        <dbReference type="EC" id="3.1.3.62"/>
    </reaction>
    <physiologicalReaction direction="left-to-right" evidence="11">
        <dbReference type="Rhea" id="RHEA:77116"/>
    </physiologicalReaction>
</comment>
<comment type="catalytic activity">
    <reaction evidence="13">
        <text>(2R)-2,3-bisphosphoglycerate + H2O = (2R)-2-phosphoglycerate + phosphate</text>
        <dbReference type="Rhea" id="RHEA:27381"/>
        <dbReference type="ChEBI" id="CHEBI:15377"/>
        <dbReference type="ChEBI" id="CHEBI:43474"/>
        <dbReference type="ChEBI" id="CHEBI:58248"/>
        <dbReference type="ChEBI" id="CHEBI:58289"/>
        <dbReference type="EC" id="3.1.3.80"/>
    </reaction>
    <physiologicalReaction direction="left-to-right" evidence="13">
        <dbReference type="Rhea" id="RHEA:27382"/>
    </physiologicalReaction>
</comment>
<dbReference type="GO" id="GO:0003993">
    <property type="term" value="F:acid phosphatase activity"/>
    <property type="evidence" value="ECO:0007669"/>
    <property type="project" value="TreeGrafter"/>
</dbReference>
<proteinExistence type="inferred from homology"/>
<evidence type="ECO:0000313" key="15">
    <source>
        <dbReference type="EMBL" id="ORX41663.1"/>
    </source>
</evidence>
<feature type="transmembrane region" description="Helical" evidence="14">
    <location>
        <begin position="9"/>
        <end position="26"/>
    </location>
</feature>
<dbReference type="Proteomes" id="UP000193719">
    <property type="component" value="Unassembled WGS sequence"/>
</dbReference>
<comment type="caution">
    <text evidence="15">The sequence shown here is derived from an EMBL/GenBank/DDBJ whole genome shotgun (WGS) entry which is preliminary data.</text>
</comment>
<comment type="catalytic activity">
    <reaction evidence="10">
        <text>1D-myo-inositol 1,2,5,6-tetrakisphosphate + H2O = 1D-myo-inositol 1,2,6-trisphosphate + phosphate</text>
        <dbReference type="Rhea" id="RHEA:77119"/>
        <dbReference type="ChEBI" id="CHEBI:15377"/>
        <dbReference type="ChEBI" id="CHEBI:43474"/>
        <dbReference type="ChEBI" id="CHEBI:195535"/>
        <dbReference type="ChEBI" id="CHEBI:195537"/>
        <dbReference type="EC" id="3.1.3.62"/>
    </reaction>
    <physiologicalReaction direction="left-to-right" evidence="10">
        <dbReference type="Rhea" id="RHEA:77120"/>
    </physiologicalReaction>
</comment>
<evidence type="ECO:0000256" key="10">
    <source>
        <dbReference type="ARBA" id="ARBA00043668"/>
    </source>
</evidence>
<comment type="catalytic activity">
    <reaction evidence="12">
        <text>1D-myo-inositol hexakisphosphate + H2O = 1D-myo-inositol 1,2,4,5,6-pentakisphosphate + phosphate</text>
        <dbReference type="Rhea" id="RHEA:16989"/>
        <dbReference type="ChEBI" id="CHEBI:15377"/>
        <dbReference type="ChEBI" id="CHEBI:43474"/>
        <dbReference type="ChEBI" id="CHEBI:57798"/>
        <dbReference type="ChEBI" id="CHEBI:58130"/>
        <dbReference type="EC" id="3.1.3.62"/>
    </reaction>
    <physiologicalReaction direction="left-to-right" evidence="12">
        <dbReference type="Rhea" id="RHEA:16990"/>
    </physiologicalReaction>
</comment>
<dbReference type="PANTHER" id="PTHR20963:SF8">
    <property type="entry name" value="MULTIPLE INOSITOL POLYPHOSPHATE PHOSPHATASE 1"/>
    <property type="match status" value="1"/>
</dbReference>